<feature type="non-terminal residue" evidence="2">
    <location>
        <position position="430"/>
    </location>
</feature>
<feature type="region of interest" description="Disordered" evidence="1">
    <location>
        <begin position="1"/>
        <end position="51"/>
    </location>
</feature>
<feature type="non-terminal residue" evidence="2">
    <location>
        <position position="1"/>
    </location>
</feature>
<dbReference type="Proteomes" id="UP000051952">
    <property type="component" value="Unassembled WGS sequence"/>
</dbReference>
<feature type="region of interest" description="Disordered" evidence="1">
    <location>
        <begin position="133"/>
        <end position="215"/>
    </location>
</feature>
<feature type="compositionally biased region" description="Low complexity" evidence="1">
    <location>
        <begin position="243"/>
        <end position="264"/>
    </location>
</feature>
<gene>
    <name evidence="2" type="ORF">BSAL_05425</name>
</gene>
<feature type="compositionally biased region" description="Basic and acidic residues" evidence="1">
    <location>
        <begin position="382"/>
        <end position="393"/>
    </location>
</feature>
<feature type="compositionally biased region" description="Basic and acidic residues" evidence="1">
    <location>
        <begin position="269"/>
        <end position="283"/>
    </location>
</feature>
<feature type="region of interest" description="Disordered" evidence="1">
    <location>
        <begin position="228"/>
        <end position="283"/>
    </location>
</feature>
<evidence type="ECO:0000256" key="1">
    <source>
        <dbReference type="SAM" id="MobiDB-lite"/>
    </source>
</evidence>
<feature type="compositionally biased region" description="Basic and acidic residues" evidence="1">
    <location>
        <begin position="133"/>
        <end position="157"/>
    </location>
</feature>
<dbReference type="AlphaFoldDB" id="A0A0S4IXX0"/>
<name>A0A0S4IXX0_BODSA</name>
<reference evidence="3" key="1">
    <citation type="submission" date="2015-09" db="EMBL/GenBank/DDBJ databases">
        <authorList>
            <consortium name="Pathogen Informatics"/>
        </authorList>
    </citation>
    <scope>NUCLEOTIDE SEQUENCE [LARGE SCALE GENOMIC DNA]</scope>
    <source>
        <strain evidence="3">Lake Konstanz</strain>
    </source>
</reference>
<feature type="region of interest" description="Disordered" evidence="1">
    <location>
        <begin position="304"/>
        <end position="331"/>
    </location>
</feature>
<protein>
    <submittedName>
        <fullName evidence="2">Uncharacterized protein</fullName>
    </submittedName>
</protein>
<feature type="compositionally biased region" description="Polar residues" evidence="1">
    <location>
        <begin position="394"/>
        <end position="430"/>
    </location>
</feature>
<dbReference type="EMBL" id="CYKH01000815">
    <property type="protein sequence ID" value="CUG44875.1"/>
    <property type="molecule type" value="Genomic_DNA"/>
</dbReference>
<feature type="compositionally biased region" description="Basic and acidic residues" evidence="1">
    <location>
        <begin position="311"/>
        <end position="328"/>
    </location>
</feature>
<feature type="compositionally biased region" description="Polar residues" evidence="1">
    <location>
        <begin position="1"/>
        <end position="20"/>
    </location>
</feature>
<accession>A0A0S4IXX0</accession>
<organism evidence="2 3">
    <name type="scientific">Bodo saltans</name>
    <name type="common">Flagellated protozoan</name>
    <dbReference type="NCBI Taxonomy" id="75058"/>
    <lineage>
        <taxon>Eukaryota</taxon>
        <taxon>Discoba</taxon>
        <taxon>Euglenozoa</taxon>
        <taxon>Kinetoplastea</taxon>
        <taxon>Metakinetoplastina</taxon>
        <taxon>Eubodonida</taxon>
        <taxon>Bodonidae</taxon>
        <taxon>Bodo</taxon>
    </lineage>
</organism>
<proteinExistence type="predicted"/>
<sequence>APKSSFDSPTKNPASFSGPLTSPEARPPAVEKHSTNPRTINSKAPPPKKGTVVAPTIFKFDSAAPQEALLVDVAHDINNVMDLKDVVVKNKHENHFSPSQQTRSRFHHHDEQTTVHKSIGETVATRTREIHAAEAQKFEDARQRRLSAEAESKRRASSEGGIVGRRISEPSTIPSRRASSEKDVASRRKSSLPEASIITPPLVSEPPPPPLETLVKDSSFIEDPFEVSSFQPKRKDDKLNHGQSQQLEQSQLNSSSHKLNNSHKFNGSHKKEAPALEQHTDESWMRRIAPSSYSQIKLVNAANARLAPSGKNHDTSLQRVEPRDESMDSRSVVSFKTLPIGQPLGPSQSRAMQPGHVKQQINPNMRGTHCVPEGSFLVDATARNRDRERDESNMSRSDNFTTETMSQQDFNGTMATINPSTAHRVNSTVN</sequence>
<feature type="region of interest" description="Disordered" evidence="1">
    <location>
        <begin position="95"/>
        <end position="115"/>
    </location>
</feature>
<dbReference type="VEuPathDB" id="TriTrypDB:BSAL_05425"/>
<keyword evidence="3" id="KW-1185">Reference proteome</keyword>
<evidence type="ECO:0000313" key="2">
    <source>
        <dbReference type="EMBL" id="CUG44875.1"/>
    </source>
</evidence>
<feature type="region of interest" description="Disordered" evidence="1">
    <location>
        <begin position="381"/>
        <end position="430"/>
    </location>
</feature>
<evidence type="ECO:0000313" key="3">
    <source>
        <dbReference type="Proteomes" id="UP000051952"/>
    </source>
</evidence>